<evidence type="ECO:0000256" key="3">
    <source>
        <dbReference type="ARBA" id="ARBA00022475"/>
    </source>
</evidence>
<evidence type="ECO:0000256" key="6">
    <source>
        <dbReference type="ARBA" id="ARBA00023136"/>
    </source>
</evidence>
<keyword evidence="3" id="KW-1003">Cell membrane</keyword>
<proteinExistence type="inferred from homology"/>
<evidence type="ECO:0000256" key="5">
    <source>
        <dbReference type="ARBA" id="ARBA00022989"/>
    </source>
</evidence>
<protein>
    <submittedName>
        <fullName evidence="8">Urea transporter</fullName>
    </submittedName>
</protein>
<accession>A0AAU8INZ6</accession>
<sequence length="314" mass="31358">MAQMAGASIRPEIGHSWATDCRQFGLLVLRGTGQVVFLPRALTGLLFTAALFAAGWTYGVYGIGGAALGTAGAWLLGVERERLAQGLEGFNSCLVGVSCAVLLGGERVSTVLVALLGCGAATVVTAAAGRALGTWGLPALTLPFCAVATAIELARPAGPVTGHAADGVGSLQLGDAARGFLAGFGQIFLLPQWYVGALVLAGLLVAGPRVAAVAGLGNAAAMATAWALGAPAARLTDGLGGYNGVLVALALCGAFLAAGPRTLPYALAGSVVAAAVAPAFGATTFTWPFVLTTLVFLAAARSFPRLTAPRQVDQ</sequence>
<keyword evidence="6 7" id="KW-0472">Membrane</keyword>
<name>A0AAU8INZ6_9ACTN</name>
<evidence type="ECO:0000256" key="7">
    <source>
        <dbReference type="SAM" id="Phobius"/>
    </source>
</evidence>
<dbReference type="InterPro" id="IPR004937">
    <property type="entry name" value="Urea_transporter"/>
</dbReference>
<comment type="similarity">
    <text evidence="2">Belongs to the urea transporter family.</text>
</comment>
<feature type="transmembrane region" description="Helical" evidence="7">
    <location>
        <begin position="271"/>
        <end position="300"/>
    </location>
</feature>
<organism evidence="8">
    <name type="scientific">Streptomyces tabacisoli</name>
    <dbReference type="NCBI Taxonomy" id="3156398"/>
    <lineage>
        <taxon>Bacteria</taxon>
        <taxon>Bacillati</taxon>
        <taxon>Actinomycetota</taxon>
        <taxon>Actinomycetes</taxon>
        <taxon>Kitasatosporales</taxon>
        <taxon>Streptomycetaceae</taxon>
        <taxon>Streptomyces</taxon>
    </lineage>
</organism>
<evidence type="ECO:0000256" key="1">
    <source>
        <dbReference type="ARBA" id="ARBA00004651"/>
    </source>
</evidence>
<dbReference type="KEGG" id="stac:ABII15_08215"/>
<feature type="transmembrane region" description="Helical" evidence="7">
    <location>
        <begin position="240"/>
        <end position="259"/>
    </location>
</feature>
<reference evidence="8" key="1">
    <citation type="submission" date="2024-06" db="EMBL/GenBank/DDBJ databases">
        <title>Streptomyces sp. strain HUAS MG91 genome sequences.</title>
        <authorList>
            <person name="Mo P."/>
        </authorList>
    </citation>
    <scope>NUCLEOTIDE SEQUENCE</scope>
    <source>
        <strain evidence="8">HUAS MG91</strain>
    </source>
</reference>
<dbReference type="PANTHER" id="PTHR10464">
    <property type="entry name" value="UREA TRANSPORTER"/>
    <property type="match status" value="1"/>
</dbReference>
<comment type="subcellular location">
    <subcellularLocation>
        <location evidence="1">Cell membrane</location>
        <topology evidence="1">Multi-pass membrane protein</topology>
    </subcellularLocation>
</comment>
<dbReference type="Gene3D" id="1.10.3430.10">
    <property type="entry name" value="Ammonium transporter AmtB like domains"/>
    <property type="match status" value="1"/>
</dbReference>
<evidence type="ECO:0000256" key="2">
    <source>
        <dbReference type="ARBA" id="ARBA00005914"/>
    </source>
</evidence>
<evidence type="ECO:0000256" key="4">
    <source>
        <dbReference type="ARBA" id="ARBA00022692"/>
    </source>
</evidence>
<gene>
    <name evidence="8" type="ORF">ABII15_08215</name>
</gene>
<dbReference type="GO" id="GO:0015204">
    <property type="term" value="F:urea transmembrane transporter activity"/>
    <property type="evidence" value="ECO:0007669"/>
    <property type="project" value="InterPro"/>
</dbReference>
<keyword evidence="4 7" id="KW-0812">Transmembrane</keyword>
<feature type="transmembrane region" description="Helical" evidence="7">
    <location>
        <begin position="111"/>
        <end position="132"/>
    </location>
</feature>
<dbReference type="Pfam" id="PF03253">
    <property type="entry name" value="UT"/>
    <property type="match status" value="1"/>
</dbReference>
<keyword evidence="5 7" id="KW-1133">Transmembrane helix</keyword>
<dbReference type="EMBL" id="CP159534">
    <property type="protein sequence ID" value="XCJ69951.1"/>
    <property type="molecule type" value="Genomic_DNA"/>
</dbReference>
<dbReference type="GO" id="GO:0005886">
    <property type="term" value="C:plasma membrane"/>
    <property type="evidence" value="ECO:0007669"/>
    <property type="project" value="UniProtKB-SubCell"/>
</dbReference>
<dbReference type="RefSeq" id="WP_353941613.1">
    <property type="nucleotide sequence ID" value="NZ_CP159534.1"/>
</dbReference>
<dbReference type="AlphaFoldDB" id="A0AAU8INZ6"/>
<dbReference type="InterPro" id="IPR029020">
    <property type="entry name" value="Ammonium/urea_transptr"/>
</dbReference>
<feature type="transmembrane region" description="Helical" evidence="7">
    <location>
        <begin position="89"/>
        <end position="105"/>
    </location>
</feature>
<evidence type="ECO:0000313" key="8">
    <source>
        <dbReference type="EMBL" id="XCJ69951.1"/>
    </source>
</evidence>
<dbReference type="PANTHER" id="PTHR10464:SF4">
    <property type="entry name" value="UREA TRANSPORTER"/>
    <property type="match status" value="1"/>
</dbReference>